<dbReference type="SUPFAM" id="SSF54928">
    <property type="entry name" value="RNA-binding domain, RBD"/>
    <property type="match status" value="1"/>
</dbReference>
<dbReference type="InterPro" id="IPR035979">
    <property type="entry name" value="RBD_domain_sf"/>
</dbReference>
<feature type="region of interest" description="Disordered" evidence="5">
    <location>
        <begin position="98"/>
        <end position="128"/>
    </location>
</feature>
<feature type="region of interest" description="Disordered" evidence="5">
    <location>
        <begin position="148"/>
        <end position="173"/>
    </location>
</feature>
<comment type="subcellular location">
    <subcellularLocation>
        <location evidence="1">Nucleus</location>
    </subcellularLocation>
</comment>
<dbReference type="InterPro" id="IPR012677">
    <property type="entry name" value="Nucleotide-bd_a/b_plait_sf"/>
</dbReference>
<evidence type="ECO:0000313" key="8">
    <source>
        <dbReference type="Proteomes" id="UP000694520"/>
    </source>
</evidence>
<dbReference type="PANTHER" id="PTHR13112">
    <property type="entry name" value="UPF3 REGULATOR OF NONSENSE TRANSCRIPTS-LIKE PROTEIN"/>
    <property type="match status" value="1"/>
</dbReference>
<keyword evidence="3" id="KW-0866">Nonsense-mediated mRNA decay</keyword>
<dbReference type="GO" id="GO:0003729">
    <property type="term" value="F:mRNA binding"/>
    <property type="evidence" value="ECO:0007669"/>
    <property type="project" value="TreeGrafter"/>
</dbReference>
<reference evidence="7" key="2">
    <citation type="submission" date="2025-08" db="UniProtKB">
        <authorList>
            <consortium name="Ensembl"/>
        </authorList>
    </citation>
    <scope>IDENTIFICATION</scope>
</reference>
<organism evidence="7 8">
    <name type="scientific">Bos mutus grunniens</name>
    <name type="common">Wild yak</name>
    <name type="synonym">Bos grunniens</name>
    <dbReference type="NCBI Taxonomy" id="30521"/>
    <lineage>
        <taxon>Eukaryota</taxon>
        <taxon>Metazoa</taxon>
        <taxon>Chordata</taxon>
        <taxon>Craniata</taxon>
        <taxon>Vertebrata</taxon>
        <taxon>Euteleostomi</taxon>
        <taxon>Mammalia</taxon>
        <taxon>Eutheria</taxon>
        <taxon>Laurasiatheria</taxon>
        <taxon>Artiodactyla</taxon>
        <taxon>Ruminantia</taxon>
        <taxon>Pecora</taxon>
        <taxon>Bovidae</taxon>
        <taxon>Bovinae</taxon>
        <taxon>Bos</taxon>
    </lineage>
</organism>
<dbReference type="GO" id="GO:0000184">
    <property type="term" value="P:nuclear-transcribed mRNA catabolic process, nonsense-mediated decay"/>
    <property type="evidence" value="ECO:0007669"/>
    <property type="project" value="UniProtKB-KW"/>
</dbReference>
<feature type="compositionally biased region" description="Basic and acidic residues" evidence="5">
    <location>
        <begin position="111"/>
        <end position="128"/>
    </location>
</feature>
<dbReference type="InterPro" id="IPR039722">
    <property type="entry name" value="Upf3"/>
</dbReference>
<dbReference type="Gene3D" id="3.30.70.330">
    <property type="match status" value="1"/>
</dbReference>
<accession>A0A8B9YNS7</accession>
<keyword evidence="8" id="KW-1185">Reference proteome</keyword>
<reference evidence="7" key="1">
    <citation type="submission" date="2019-05" db="EMBL/GenBank/DDBJ databases">
        <authorList>
            <person name="Zhang S."/>
            <person name="Liu J."/>
        </authorList>
    </citation>
    <scope>NUCLEOTIDE SEQUENCE [LARGE SCALE GENOMIC DNA]</scope>
</reference>
<name>A0A8B9YNS7_BOSMU</name>
<sequence length="232" mass="26715">GLGLESDIPIKKGIPEFTMLQAAVLGLQETALKGKISRIGTRRRKTLSEAVIQRLPPTLTKEQLQEHLQPTPDHDYIEFFSNDITMYPHVYARNTGRGSGIMNRSKSASGGRERLKRQEEEIHRQKEHYEKEKACKRKEEEMKKEEEALWEKGKKPEGTEPVCNSEKKTEKKEVVKRDCIRNKDHLAMQLYQPGARSRNRFCTSETSTRTGDSAIEIKQESGINHRIEGREE</sequence>
<keyword evidence="4" id="KW-0539">Nucleus</keyword>
<dbReference type="Ensembl" id="ENSBGRT00000041685.1">
    <property type="protein sequence ID" value="ENSBGRP00000036028.1"/>
    <property type="gene ID" value="ENSBGRG00000022575.1"/>
</dbReference>
<dbReference type="AlphaFoldDB" id="A0A8B9YNS7"/>
<reference evidence="7" key="3">
    <citation type="submission" date="2025-09" db="UniProtKB">
        <authorList>
            <consortium name="Ensembl"/>
        </authorList>
    </citation>
    <scope>IDENTIFICATION</scope>
</reference>
<evidence type="ECO:0000256" key="5">
    <source>
        <dbReference type="SAM" id="MobiDB-lite"/>
    </source>
</evidence>
<dbReference type="GO" id="GO:0005737">
    <property type="term" value="C:cytoplasm"/>
    <property type="evidence" value="ECO:0007669"/>
    <property type="project" value="TreeGrafter"/>
</dbReference>
<dbReference type="InterPro" id="IPR005120">
    <property type="entry name" value="UPF3_dom"/>
</dbReference>
<evidence type="ECO:0000256" key="4">
    <source>
        <dbReference type="ARBA" id="ARBA00023242"/>
    </source>
</evidence>
<evidence type="ECO:0000256" key="1">
    <source>
        <dbReference type="ARBA" id="ARBA00004123"/>
    </source>
</evidence>
<dbReference type="GO" id="GO:0045727">
    <property type="term" value="P:positive regulation of translation"/>
    <property type="evidence" value="ECO:0007669"/>
    <property type="project" value="TreeGrafter"/>
</dbReference>
<dbReference type="Pfam" id="PF03467">
    <property type="entry name" value="Smg4_UPF3"/>
    <property type="match status" value="1"/>
</dbReference>
<evidence type="ECO:0000259" key="6">
    <source>
        <dbReference type="Pfam" id="PF03467"/>
    </source>
</evidence>
<proteinExistence type="inferred from homology"/>
<protein>
    <recommendedName>
        <fullName evidence="6">UPF3 domain-containing protein</fullName>
    </recommendedName>
</protein>
<feature type="domain" description="UPF3" evidence="6">
    <location>
        <begin position="51"/>
        <end position="93"/>
    </location>
</feature>
<feature type="region of interest" description="Disordered" evidence="5">
    <location>
        <begin position="198"/>
        <end position="232"/>
    </location>
</feature>
<feature type="compositionally biased region" description="Basic and acidic residues" evidence="5">
    <location>
        <begin position="215"/>
        <end position="232"/>
    </location>
</feature>
<dbReference type="Proteomes" id="UP000694520">
    <property type="component" value="Chromosome 24"/>
</dbReference>
<feature type="compositionally biased region" description="Polar residues" evidence="5">
    <location>
        <begin position="200"/>
        <end position="211"/>
    </location>
</feature>
<evidence type="ECO:0000313" key="7">
    <source>
        <dbReference type="Ensembl" id="ENSBGRP00000036028.1"/>
    </source>
</evidence>
<comment type="similarity">
    <text evidence="2">Belongs to the RENT3 family.</text>
</comment>
<dbReference type="GeneTree" id="ENSGT01030000235093"/>
<evidence type="ECO:0000256" key="3">
    <source>
        <dbReference type="ARBA" id="ARBA00023161"/>
    </source>
</evidence>
<dbReference type="GO" id="GO:0005730">
    <property type="term" value="C:nucleolus"/>
    <property type="evidence" value="ECO:0007669"/>
    <property type="project" value="TreeGrafter"/>
</dbReference>
<evidence type="ECO:0000256" key="2">
    <source>
        <dbReference type="ARBA" id="ARBA00005991"/>
    </source>
</evidence>
<feature type="compositionally biased region" description="Basic and acidic residues" evidence="5">
    <location>
        <begin position="148"/>
        <end position="158"/>
    </location>
</feature>
<dbReference type="PANTHER" id="PTHR13112:SF1">
    <property type="entry name" value="REGULATOR OF NONSENSE TRANSCRIPTS 3B"/>
    <property type="match status" value="1"/>
</dbReference>